<dbReference type="Proteomes" id="UP000632154">
    <property type="component" value="Unassembled WGS sequence"/>
</dbReference>
<comment type="caution">
    <text evidence="1">The sequence shown here is derived from an EMBL/GenBank/DDBJ whole genome shotgun (WGS) entry which is preliminary data.</text>
</comment>
<accession>A0ABQ3KCH9</accession>
<dbReference type="EMBL" id="BNAL01000079">
    <property type="protein sequence ID" value="GHG13181.1"/>
    <property type="molecule type" value="Genomic_DNA"/>
</dbReference>
<name>A0ABQ3KCH9_9DEIO</name>
<gene>
    <name evidence="1" type="ORF">GCM10017783_26180</name>
</gene>
<protein>
    <submittedName>
        <fullName evidence="1">Uncharacterized protein</fullName>
    </submittedName>
</protein>
<keyword evidence="2" id="KW-1185">Reference proteome</keyword>
<sequence>MIEGWADFFEAVTTDNVPNAASEGIAYWVEYPDRYPSVPTGPGSELRVASFLYDLYDADLEGYYNEWDDDALKPAGGPQQRFRNVAQYANNLPVSAEFKQMWFQNIKPTLDPNSLSVVCGILRSATLGSIDPACP</sequence>
<organism evidence="1 2">
    <name type="scientific">Deinococcus piscis</name>
    <dbReference type="NCBI Taxonomy" id="394230"/>
    <lineage>
        <taxon>Bacteria</taxon>
        <taxon>Thermotogati</taxon>
        <taxon>Deinococcota</taxon>
        <taxon>Deinococci</taxon>
        <taxon>Deinococcales</taxon>
        <taxon>Deinococcaceae</taxon>
        <taxon>Deinococcus</taxon>
    </lineage>
</organism>
<evidence type="ECO:0000313" key="2">
    <source>
        <dbReference type="Proteomes" id="UP000632154"/>
    </source>
</evidence>
<dbReference type="RefSeq" id="WP_189644198.1">
    <property type="nucleotide sequence ID" value="NZ_BNAL01000079.1"/>
</dbReference>
<reference evidence="2" key="1">
    <citation type="journal article" date="2019" name="Int. J. Syst. Evol. Microbiol.">
        <title>The Global Catalogue of Microorganisms (GCM) 10K type strain sequencing project: providing services to taxonomists for standard genome sequencing and annotation.</title>
        <authorList>
            <consortium name="The Broad Institute Genomics Platform"/>
            <consortium name="The Broad Institute Genome Sequencing Center for Infectious Disease"/>
            <person name="Wu L."/>
            <person name="Ma J."/>
        </authorList>
    </citation>
    <scope>NUCLEOTIDE SEQUENCE [LARGE SCALE GENOMIC DNA]</scope>
    <source>
        <strain evidence="2">CGMCC 1.18439</strain>
    </source>
</reference>
<evidence type="ECO:0000313" key="1">
    <source>
        <dbReference type="EMBL" id="GHG13181.1"/>
    </source>
</evidence>
<proteinExistence type="predicted"/>